<dbReference type="Gene3D" id="1.10.357.10">
    <property type="entry name" value="Tetracycline Repressor, domain 2"/>
    <property type="match status" value="1"/>
</dbReference>
<evidence type="ECO:0000256" key="2">
    <source>
        <dbReference type="ARBA" id="ARBA00023015"/>
    </source>
</evidence>
<protein>
    <submittedName>
        <fullName evidence="8">TetR/AcrR family transcriptional regulator</fullName>
    </submittedName>
</protein>
<feature type="DNA-binding region" description="H-T-H motif" evidence="5">
    <location>
        <begin position="33"/>
        <end position="52"/>
    </location>
</feature>
<dbReference type="InterPro" id="IPR023772">
    <property type="entry name" value="DNA-bd_HTH_TetR-type_CS"/>
</dbReference>
<dbReference type="SUPFAM" id="SSF46689">
    <property type="entry name" value="Homeodomain-like"/>
    <property type="match status" value="1"/>
</dbReference>
<evidence type="ECO:0000256" key="5">
    <source>
        <dbReference type="PROSITE-ProRule" id="PRU00335"/>
    </source>
</evidence>
<evidence type="ECO:0000256" key="4">
    <source>
        <dbReference type="ARBA" id="ARBA00023163"/>
    </source>
</evidence>
<dbReference type="Proteomes" id="UP000265955">
    <property type="component" value="Unassembled WGS sequence"/>
</dbReference>
<reference evidence="9" key="1">
    <citation type="submission" date="2018-09" db="EMBL/GenBank/DDBJ databases">
        <authorList>
            <person name="Zhu H."/>
        </authorList>
    </citation>
    <scope>NUCLEOTIDE SEQUENCE [LARGE SCALE GENOMIC DNA]</scope>
    <source>
        <strain evidence="9">K1R23-30</strain>
    </source>
</reference>
<comment type="caution">
    <text evidence="8">The sequence shown here is derived from an EMBL/GenBank/DDBJ whole genome shotgun (WGS) entry which is preliminary data.</text>
</comment>
<evidence type="ECO:0000256" key="6">
    <source>
        <dbReference type="SAM" id="Coils"/>
    </source>
</evidence>
<evidence type="ECO:0000313" key="9">
    <source>
        <dbReference type="Proteomes" id="UP000265955"/>
    </source>
</evidence>
<dbReference type="GO" id="GO:0000976">
    <property type="term" value="F:transcription cis-regulatory region binding"/>
    <property type="evidence" value="ECO:0007669"/>
    <property type="project" value="TreeGrafter"/>
</dbReference>
<keyword evidence="2" id="KW-0805">Transcription regulation</keyword>
<dbReference type="InterPro" id="IPR009057">
    <property type="entry name" value="Homeodomain-like_sf"/>
</dbReference>
<keyword evidence="1" id="KW-0678">Repressor</keyword>
<evidence type="ECO:0000256" key="1">
    <source>
        <dbReference type="ARBA" id="ARBA00022491"/>
    </source>
</evidence>
<keyword evidence="4" id="KW-0804">Transcription</keyword>
<dbReference type="FunFam" id="1.10.10.60:FF:000141">
    <property type="entry name" value="TetR family transcriptional regulator"/>
    <property type="match status" value="1"/>
</dbReference>
<dbReference type="PROSITE" id="PS50977">
    <property type="entry name" value="HTH_TETR_2"/>
    <property type="match status" value="1"/>
</dbReference>
<keyword evidence="9" id="KW-1185">Reference proteome</keyword>
<evidence type="ECO:0000259" key="7">
    <source>
        <dbReference type="PROSITE" id="PS50977"/>
    </source>
</evidence>
<keyword evidence="3 5" id="KW-0238">DNA-binding</keyword>
<dbReference type="EMBL" id="QYUO01000002">
    <property type="protein sequence ID" value="RJF95982.1"/>
    <property type="molecule type" value="Genomic_DNA"/>
</dbReference>
<dbReference type="SUPFAM" id="SSF48498">
    <property type="entry name" value="Tetracyclin repressor-like, C-terminal domain"/>
    <property type="match status" value="1"/>
</dbReference>
<feature type="coiled-coil region" evidence="6">
    <location>
        <begin position="85"/>
        <end position="119"/>
    </location>
</feature>
<evidence type="ECO:0000256" key="3">
    <source>
        <dbReference type="ARBA" id="ARBA00023125"/>
    </source>
</evidence>
<organism evidence="8 9">
    <name type="scientific">Noviherbaspirillum saxi</name>
    <dbReference type="NCBI Taxonomy" id="2320863"/>
    <lineage>
        <taxon>Bacteria</taxon>
        <taxon>Pseudomonadati</taxon>
        <taxon>Pseudomonadota</taxon>
        <taxon>Betaproteobacteria</taxon>
        <taxon>Burkholderiales</taxon>
        <taxon>Oxalobacteraceae</taxon>
        <taxon>Noviherbaspirillum</taxon>
    </lineage>
</organism>
<sequence>MARGRAPGYDIQRETILSRAAQLFASRGYTGTSMNEVAEACGLSKPALYHYFRDKHALLVDIAEGHVLRLESVVGEVTEKALAPKDHLEQLIRRFVEEYADAQDAHRVLTEDIRFLNDNDRERILERERRVVAAFAGVIRQIRPEIDEARLATPLTMLLFGMINWMFTWLKPDGTLTYESMATIVADLFFGGLPAVRLPDKT</sequence>
<dbReference type="PROSITE" id="PS01081">
    <property type="entry name" value="HTH_TETR_1"/>
    <property type="match status" value="1"/>
</dbReference>
<dbReference type="PANTHER" id="PTHR30055:SF234">
    <property type="entry name" value="HTH-TYPE TRANSCRIPTIONAL REGULATOR BETI"/>
    <property type="match status" value="1"/>
</dbReference>
<accession>A0A3A3FRB3</accession>
<dbReference type="GO" id="GO:0003700">
    <property type="term" value="F:DNA-binding transcription factor activity"/>
    <property type="evidence" value="ECO:0007669"/>
    <property type="project" value="TreeGrafter"/>
</dbReference>
<gene>
    <name evidence="8" type="ORF">D3871_21790</name>
</gene>
<dbReference type="Pfam" id="PF00440">
    <property type="entry name" value="TetR_N"/>
    <property type="match status" value="1"/>
</dbReference>
<dbReference type="InterPro" id="IPR050109">
    <property type="entry name" value="HTH-type_TetR-like_transc_reg"/>
</dbReference>
<feature type="domain" description="HTH tetR-type" evidence="7">
    <location>
        <begin position="10"/>
        <end position="70"/>
    </location>
</feature>
<dbReference type="Pfam" id="PF17932">
    <property type="entry name" value="TetR_C_24"/>
    <property type="match status" value="1"/>
</dbReference>
<dbReference type="InterPro" id="IPR001647">
    <property type="entry name" value="HTH_TetR"/>
</dbReference>
<proteinExistence type="predicted"/>
<dbReference type="PANTHER" id="PTHR30055">
    <property type="entry name" value="HTH-TYPE TRANSCRIPTIONAL REGULATOR RUTR"/>
    <property type="match status" value="1"/>
</dbReference>
<name>A0A3A3FRB3_9BURK</name>
<dbReference type="AlphaFoldDB" id="A0A3A3FRB3"/>
<evidence type="ECO:0000313" key="8">
    <source>
        <dbReference type="EMBL" id="RJF95982.1"/>
    </source>
</evidence>
<keyword evidence="6" id="KW-0175">Coiled coil</keyword>
<dbReference type="InterPro" id="IPR041490">
    <property type="entry name" value="KstR2_TetR_C"/>
</dbReference>
<dbReference type="OrthoDB" id="9798857at2"/>
<dbReference type="InterPro" id="IPR036271">
    <property type="entry name" value="Tet_transcr_reg_TetR-rel_C_sf"/>
</dbReference>
<dbReference type="PRINTS" id="PR00455">
    <property type="entry name" value="HTHTETR"/>
</dbReference>
<dbReference type="Gene3D" id="1.10.10.60">
    <property type="entry name" value="Homeodomain-like"/>
    <property type="match status" value="1"/>
</dbReference>
<dbReference type="RefSeq" id="WP_119771129.1">
    <property type="nucleotide sequence ID" value="NZ_QYUO01000002.1"/>
</dbReference>